<dbReference type="Gene3D" id="3.10.129.10">
    <property type="entry name" value="Hotdog Thioesterase"/>
    <property type="match status" value="2"/>
</dbReference>
<dbReference type="AlphaFoldDB" id="A0A6J5GN26"/>
<dbReference type="InterPro" id="IPR052741">
    <property type="entry name" value="Mitochondrial_HTD2"/>
</dbReference>
<evidence type="ECO:0000313" key="2">
    <source>
        <dbReference type="Proteomes" id="UP000494119"/>
    </source>
</evidence>
<protein>
    <submittedName>
        <fullName evidence="1">Mesaconyl-C(4)-CoA hydratase</fullName>
        <ecNumber evidence="1">4.2.1.153</ecNumber>
    </submittedName>
</protein>
<sequence length="284" mass="31088">MNHPLPEPLIQPVQTVTDLVSPAPAAALAATLDSGSKPALGDALPPLWHWLYFWSAAPQVELGPDGHPHKGGFLPDLGLPRRMAAGGRMTFNAPLAIGAQAHRVSRVLRIENKAGRSGRLAFVTVEHEIIADGVTAIREEQDIVYRESTQPGQQPGPASTQAPADVHADWQREITPTEALLFRYSALTFNGHRIHYDRDYARNVEGYPDLVVHGPLIATLLLDTVARFAPDAVVREYRYKAVRPTFLGHAFTLCGRRSADGQTIELWAKDHEGRLTMSARAVLA</sequence>
<dbReference type="EMBL" id="CADIKL010000036">
    <property type="protein sequence ID" value="CAB3801943.1"/>
    <property type="molecule type" value="Genomic_DNA"/>
</dbReference>
<dbReference type="PANTHER" id="PTHR28152:SF1">
    <property type="entry name" value="HYDROXYACYL-THIOESTER DEHYDRATASE TYPE 2, MITOCHONDRIAL"/>
    <property type="match status" value="1"/>
</dbReference>
<accession>A0A6J5GN26</accession>
<proteinExistence type="predicted"/>
<reference evidence="1 2" key="1">
    <citation type="submission" date="2020-04" db="EMBL/GenBank/DDBJ databases">
        <authorList>
            <person name="De Canck E."/>
        </authorList>
    </citation>
    <scope>NUCLEOTIDE SEQUENCE [LARGE SCALE GENOMIC DNA]</scope>
    <source>
        <strain evidence="1 2">LMG 28688</strain>
    </source>
</reference>
<dbReference type="PANTHER" id="PTHR28152">
    <property type="entry name" value="HYDROXYACYL-THIOESTER DEHYDRATASE TYPE 2, MITOCHONDRIAL"/>
    <property type="match status" value="1"/>
</dbReference>
<dbReference type="RefSeq" id="WP_129563861.1">
    <property type="nucleotide sequence ID" value="NZ_CADIKL010000036.1"/>
</dbReference>
<keyword evidence="1" id="KW-0456">Lyase</keyword>
<keyword evidence="2" id="KW-1185">Reference proteome</keyword>
<evidence type="ECO:0000313" key="1">
    <source>
        <dbReference type="EMBL" id="CAB3801943.1"/>
    </source>
</evidence>
<dbReference type="Proteomes" id="UP000494119">
    <property type="component" value="Unassembled WGS sequence"/>
</dbReference>
<dbReference type="SUPFAM" id="SSF54637">
    <property type="entry name" value="Thioesterase/thiol ester dehydrase-isomerase"/>
    <property type="match status" value="2"/>
</dbReference>
<dbReference type="EC" id="4.2.1.153" evidence="1"/>
<dbReference type="InterPro" id="IPR029069">
    <property type="entry name" value="HotDog_dom_sf"/>
</dbReference>
<dbReference type="GO" id="GO:0019171">
    <property type="term" value="F:(3R)-hydroxyacyl-[acyl-carrier-protein] dehydratase activity"/>
    <property type="evidence" value="ECO:0007669"/>
    <property type="project" value="TreeGrafter"/>
</dbReference>
<gene>
    <name evidence="1" type="primary">meh_2</name>
    <name evidence="1" type="ORF">LMG28688_05472</name>
</gene>
<name>A0A6J5GN26_9BURK</name>
<organism evidence="1 2">
    <name type="scientific">Paraburkholderia caffeinitolerans</name>
    <dbReference type="NCBI Taxonomy" id="1723730"/>
    <lineage>
        <taxon>Bacteria</taxon>
        <taxon>Pseudomonadati</taxon>
        <taxon>Pseudomonadota</taxon>
        <taxon>Betaproteobacteria</taxon>
        <taxon>Burkholderiales</taxon>
        <taxon>Burkholderiaceae</taxon>
        <taxon>Paraburkholderia</taxon>
    </lineage>
</organism>